<evidence type="ECO:0000313" key="10">
    <source>
        <dbReference type="EMBL" id="KAF2178355.1"/>
    </source>
</evidence>
<name>A0A6A6DGS5_9PEZI</name>
<keyword evidence="11" id="KW-1185">Reference proteome</keyword>
<dbReference type="GO" id="GO:0006351">
    <property type="term" value="P:DNA-templated transcription"/>
    <property type="evidence" value="ECO:0007669"/>
    <property type="project" value="InterPro"/>
</dbReference>
<protein>
    <submittedName>
        <fullName evidence="10">RNA polymerase II transcription factor</fullName>
    </submittedName>
</protein>
<dbReference type="OrthoDB" id="360521at2759"/>
<reference evidence="10" key="1">
    <citation type="journal article" date="2020" name="Stud. Mycol.">
        <title>101 Dothideomycetes genomes: a test case for predicting lifestyles and emergence of pathogens.</title>
        <authorList>
            <person name="Haridas S."/>
            <person name="Albert R."/>
            <person name="Binder M."/>
            <person name="Bloem J."/>
            <person name="Labutti K."/>
            <person name="Salamov A."/>
            <person name="Andreopoulos B."/>
            <person name="Baker S."/>
            <person name="Barry K."/>
            <person name="Bills G."/>
            <person name="Bluhm B."/>
            <person name="Cannon C."/>
            <person name="Castanera R."/>
            <person name="Culley D."/>
            <person name="Daum C."/>
            <person name="Ezra D."/>
            <person name="Gonzalez J."/>
            <person name="Henrissat B."/>
            <person name="Kuo A."/>
            <person name="Liang C."/>
            <person name="Lipzen A."/>
            <person name="Lutzoni F."/>
            <person name="Magnuson J."/>
            <person name="Mondo S."/>
            <person name="Nolan M."/>
            <person name="Ohm R."/>
            <person name="Pangilinan J."/>
            <person name="Park H.-J."/>
            <person name="Ramirez L."/>
            <person name="Alfaro M."/>
            <person name="Sun H."/>
            <person name="Tritt A."/>
            <person name="Yoshinaga Y."/>
            <person name="Zwiers L.-H."/>
            <person name="Turgeon B."/>
            <person name="Goodwin S."/>
            <person name="Spatafora J."/>
            <person name="Crous P."/>
            <person name="Grigoriev I."/>
        </authorList>
    </citation>
    <scope>NUCLEOTIDE SEQUENCE</scope>
    <source>
        <strain evidence="10">CBS 207.26</strain>
    </source>
</reference>
<dbReference type="InterPro" id="IPR011993">
    <property type="entry name" value="PH-like_dom_sf"/>
</dbReference>
<evidence type="ECO:0000256" key="6">
    <source>
        <dbReference type="ARBA" id="ARBA00023242"/>
    </source>
</evidence>
<feature type="coiled-coil region" evidence="7">
    <location>
        <begin position="565"/>
        <end position="596"/>
    </location>
</feature>
<dbReference type="InterPro" id="IPR005607">
    <property type="entry name" value="BSD_dom"/>
</dbReference>
<evidence type="ECO:0000256" key="8">
    <source>
        <dbReference type="SAM" id="MobiDB-lite"/>
    </source>
</evidence>
<dbReference type="PANTHER" id="PTHR12856">
    <property type="entry name" value="TRANSCRIPTION INITIATION FACTOR IIH-RELATED"/>
    <property type="match status" value="1"/>
</dbReference>
<evidence type="ECO:0000256" key="7">
    <source>
        <dbReference type="SAM" id="Coils"/>
    </source>
</evidence>
<evidence type="ECO:0000259" key="9">
    <source>
        <dbReference type="PROSITE" id="PS50858"/>
    </source>
</evidence>
<accession>A0A6A6DGS5</accession>
<dbReference type="Pfam" id="PF08567">
    <property type="entry name" value="PH_TFIIH"/>
    <property type="match status" value="1"/>
</dbReference>
<feature type="compositionally biased region" description="Basic and acidic residues" evidence="8">
    <location>
        <begin position="325"/>
        <end position="334"/>
    </location>
</feature>
<dbReference type="GO" id="GO:0000439">
    <property type="term" value="C:transcription factor TFIIH core complex"/>
    <property type="evidence" value="ECO:0007669"/>
    <property type="project" value="InterPro"/>
</dbReference>
<dbReference type="SMART" id="SM00751">
    <property type="entry name" value="BSD"/>
    <property type="match status" value="2"/>
</dbReference>
<organism evidence="10 11">
    <name type="scientific">Zopfia rhizophila CBS 207.26</name>
    <dbReference type="NCBI Taxonomy" id="1314779"/>
    <lineage>
        <taxon>Eukaryota</taxon>
        <taxon>Fungi</taxon>
        <taxon>Dikarya</taxon>
        <taxon>Ascomycota</taxon>
        <taxon>Pezizomycotina</taxon>
        <taxon>Dothideomycetes</taxon>
        <taxon>Dothideomycetes incertae sedis</taxon>
        <taxon>Zopfiaceae</taxon>
        <taxon>Zopfia</taxon>
    </lineage>
</organism>
<keyword evidence="4" id="KW-0805">Transcription regulation</keyword>
<dbReference type="AlphaFoldDB" id="A0A6A6DGS5"/>
<evidence type="ECO:0000313" key="11">
    <source>
        <dbReference type="Proteomes" id="UP000800200"/>
    </source>
</evidence>
<dbReference type="EMBL" id="ML994676">
    <property type="protein sequence ID" value="KAF2178355.1"/>
    <property type="molecule type" value="Genomic_DNA"/>
</dbReference>
<keyword evidence="7" id="KW-0175">Coiled coil</keyword>
<evidence type="ECO:0000256" key="3">
    <source>
        <dbReference type="ARBA" id="ARBA00022737"/>
    </source>
</evidence>
<dbReference type="PROSITE" id="PS50858">
    <property type="entry name" value="BSD"/>
    <property type="match status" value="1"/>
</dbReference>
<feature type="domain" description="BSD" evidence="9">
    <location>
        <begin position="218"/>
        <end position="269"/>
    </location>
</feature>
<dbReference type="Proteomes" id="UP000800200">
    <property type="component" value="Unassembled WGS sequence"/>
</dbReference>
<dbReference type="CDD" id="cd13229">
    <property type="entry name" value="PH_TFIIH"/>
    <property type="match status" value="1"/>
</dbReference>
<dbReference type="SUPFAM" id="SSF50729">
    <property type="entry name" value="PH domain-like"/>
    <property type="match status" value="1"/>
</dbReference>
<dbReference type="Pfam" id="PF03909">
    <property type="entry name" value="BSD"/>
    <property type="match status" value="2"/>
</dbReference>
<keyword evidence="6" id="KW-0539">Nucleus</keyword>
<comment type="subcellular location">
    <subcellularLocation>
        <location evidence="1">Nucleus</location>
    </subcellularLocation>
</comment>
<feature type="region of interest" description="Disordered" evidence="8">
    <location>
        <begin position="311"/>
        <end position="334"/>
    </location>
</feature>
<evidence type="ECO:0000256" key="1">
    <source>
        <dbReference type="ARBA" id="ARBA00004123"/>
    </source>
</evidence>
<sequence length="645" mass="71684">MSEASTQYKKQDGKLFLSLDGKTVSWKPNNASISSVTILVSEIANLQQTPEKSAKVSIKFVVQKPSTSEPENHTFTFTSPSARAEQLAITGSLRKSIEIFKAQNAAKVASPADNSGGQPAALAIAQSLSTGARAEENPLSDSRLLANGDLQRSLLSSDPALSQRFNQAFREKPDSISIIQFAAQFWATRVHLLRSHAVEKQQSQGTYNVLSEVKPKNVDGTTKLNLSKEQIQLIFNQHPLVKMVYNENVPQLSEMDFWARFFVSRLFKKLKGEKVTETDSIDPKLDKYLNFDDDADRTRQLTMSTVPHFIDLEGNEQNHSQRRGNRPDVEMQPNSHEKVPILRVLNQMSEKMMADVPPSDVDLHTPAGMDEEKYKELQLRDLQRAAEDSRIILKIQNQGQLFSAEQGVHSSSDASTYAKRTPAQVISLIRHDVRSISAGKSKTHEFNLESGIGVVEEESSSDEDTGAKKRARVGSRSARTAATAQIINAVGQRHLHDDDYLSSRDTATSEQAAKMGLSKTVFDTLAMTHNTAVEFLHYFWAVFLSGNADRAGELEHLVGTLSRSIDRVQAVADSAEKERKAKMEKLKKDYEILAQKGKRRKFDPNSIKGGAKAVNTMMSPLVRAIDTAQQHYRKAYQAQSGQITN</sequence>
<dbReference type="GO" id="GO:0006289">
    <property type="term" value="P:nucleotide-excision repair"/>
    <property type="evidence" value="ECO:0007669"/>
    <property type="project" value="InterPro"/>
</dbReference>
<gene>
    <name evidence="10" type="ORF">K469DRAFT_599842</name>
</gene>
<keyword evidence="3" id="KW-0677">Repeat</keyword>
<proteinExistence type="inferred from homology"/>
<evidence type="ECO:0000256" key="4">
    <source>
        <dbReference type="ARBA" id="ARBA00023015"/>
    </source>
</evidence>
<dbReference type="Gene3D" id="2.30.29.30">
    <property type="entry name" value="Pleckstrin-homology domain (PH domain)/Phosphotyrosine-binding domain (PTB)"/>
    <property type="match status" value="1"/>
</dbReference>
<comment type="similarity">
    <text evidence="2">Belongs to the TFB1 family.</text>
</comment>
<evidence type="ECO:0000256" key="2">
    <source>
        <dbReference type="ARBA" id="ARBA00009448"/>
    </source>
</evidence>
<evidence type="ECO:0000256" key="5">
    <source>
        <dbReference type="ARBA" id="ARBA00023163"/>
    </source>
</evidence>
<dbReference type="InterPro" id="IPR027079">
    <property type="entry name" value="Tfb1/GTF2H1"/>
</dbReference>
<keyword evidence="5" id="KW-0804">Transcription</keyword>
<dbReference type="InterPro" id="IPR013876">
    <property type="entry name" value="TFIIH_BTF_p62_N"/>
</dbReference>